<name>A0A852RGN8_9ACTN</name>
<feature type="region of interest" description="Disordered" evidence="1">
    <location>
        <begin position="1"/>
        <end position="21"/>
    </location>
</feature>
<keyword evidence="3" id="KW-1185">Reference proteome</keyword>
<protein>
    <submittedName>
        <fullName evidence="2">Putative esterase</fullName>
    </submittedName>
</protein>
<gene>
    <name evidence="2" type="ORF">BJ958_004267</name>
</gene>
<dbReference type="RefSeq" id="WP_179728862.1">
    <property type="nucleotide sequence ID" value="NZ_BAABEF010000001.1"/>
</dbReference>
<dbReference type="Proteomes" id="UP000582231">
    <property type="component" value="Unassembled WGS sequence"/>
</dbReference>
<dbReference type="AlphaFoldDB" id="A0A852RGN8"/>
<evidence type="ECO:0000256" key="1">
    <source>
        <dbReference type="SAM" id="MobiDB-lite"/>
    </source>
</evidence>
<dbReference type="Gene3D" id="3.40.50.1820">
    <property type="entry name" value="alpha/beta hydrolase"/>
    <property type="match status" value="1"/>
</dbReference>
<comment type="caution">
    <text evidence="2">The sequence shown here is derived from an EMBL/GenBank/DDBJ whole genome shotgun (WGS) entry which is preliminary data.</text>
</comment>
<evidence type="ECO:0000313" key="3">
    <source>
        <dbReference type="Proteomes" id="UP000582231"/>
    </source>
</evidence>
<accession>A0A852RGN8</accession>
<dbReference type="SUPFAM" id="SSF53474">
    <property type="entry name" value="alpha/beta-Hydrolases"/>
    <property type="match status" value="1"/>
</dbReference>
<reference evidence="2 3" key="1">
    <citation type="submission" date="2020-07" db="EMBL/GenBank/DDBJ databases">
        <title>Sequencing the genomes of 1000 actinobacteria strains.</title>
        <authorList>
            <person name="Klenk H.-P."/>
        </authorList>
    </citation>
    <scope>NUCLEOTIDE SEQUENCE [LARGE SCALE GENOMIC DNA]</scope>
    <source>
        <strain evidence="2 3">DSM 19082</strain>
    </source>
</reference>
<dbReference type="InterPro" id="IPR029058">
    <property type="entry name" value="AB_hydrolase_fold"/>
</dbReference>
<dbReference type="EMBL" id="JACCBF010000001">
    <property type="protein sequence ID" value="NYD32721.1"/>
    <property type="molecule type" value="Genomic_DNA"/>
</dbReference>
<proteinExistence type="predicted"/>
<evidence type="ECO:0000313" key="2">
    <source>
        <dbReference type="EMBL" id="NYD32721.1"/>
    </source>
</evidence>
<organism evidence="2 3">
    <name type="scientific">Nocardioides kongjuensis</name>
    <dbReference type="NCBI Taxonomy" id="349522"/>
    <lineage>
        <taxon>Bacteria</taxon>
        <taxon>Bacillati</taxon>
        <taxon>Actinomycetota</taxon>
        <taxon>Actinomycetes</taxon>
        <taxon>Propionibacteriales</taxon>
        <taxon>Nocardioidaceae</taxon>
        <taxon>Nocardioides</taxon>
    </lineage>
</organism>
<sequence>MGPQRHGLIESPPRGPTPRRPARLGYRAFIPANPERLLVLVHGQRRDSARLFRAFLPSAIYTNVALMAPTFGDREFTGYQRLAGRQGQFAAHDALVAAVASLKAETSLQCSTIDLFGYSGGAQFAHRFTLVSPHLVQRAAVAASGWYTYLRAGRRWPYGLEHSSGTSTTVDPVAFLTVPILVLVGERDVRPGPAVRSNRRLDREQGIGRLERALRWVDHTESVARTLGATSNVTFDLLSCAGHSFGEAARAGLVDKVMAHFNIGNDGAFGSCREEWNR</sequence>